<accession>A0A9P0CFY6</accession>
<evidence type="ECO:0000313" key="2">
    <source>
        <dbReference type="Proteomes" id="UP001153636"/>
    </source>
</evidence>
<dbReference type="AlphaFoldDB" id="A0A9P0CFY6"/>
<name>A0A9P0CFY6_9CUCU</name>
<dbReference type="Proteomes" id="UP001153636">
    <property type="component" value="Chromosome 10"/>
</dbReference>
<dbReference type="OrthoDB" id="8197165at2759"/>
<sequence length="207" mass="24062">MEKNIEKERNLEIQKRFRNETGLLVDIPKANFGNTNDGNTRRRFFEDPKVASKITGISYDLIYKLKVILETISSEHIIDPEKYDKYALEAARLYMQLYPWHPMTPAMHKILIHGAVITETALLPIGQLSEEEFAEAGNKHFRSYPQDFARKFSRENCNMDIFNHLLLSSDPLLSSMKNFKRRKMKSFLPEKINLLMSAKPLEAGNVR</sequence>
<proteinExistence type="predicted"/>
<organism evidence="1 2">
    <name type="scientific">Psylliodes chrysocephalus</name>
    <dbReference type="NCBI Taxonomy" id="3402493"/>
    <lineage>
        <taxon>Eukaryota</taxon>
        <taxon>Metazoa</taxon>
        <taxon>Ecdysozoa</taxon>
        <taxon>Arthropoda</taxon>
        <taxon>Hexapoda</taxon>
        <taxon>Insecta</taxon>
        <taxon>Pterygota</taxon>
        <taxon>Neoptera</taxon>
        <taxon>Endopterygota</taxon>
        <taxon>Coleoptera</taxon>
        <taxon>Polyphaga</taxon>
        <taxon>Cucujiformia</taxon>
        <taxon>Chrysomeloidea</taxon>
        <taxon>Chrysomelidae</taxon>
        <taxon>Galerucinae</taxon>
        <taxon>Alticini</taxon>
        <taxon>Psylliodes</taxon>
    </lineage>
</organism>
<gene>
    <name evidence="1" type="ORF">PSYICH_LOCUS1807</name>
</gene>
<protein>
    <submittedName>
        <fullName evidence="1">Uncharacterized protein</fullName>
    </submittedName>
</protein>
<reference evidence="1" key="1">
    <citation type="submission" date="2022-01" db="EMBL/GenBank/DDBJ databases">
        <authorList>
            <person name="King R."/>
        </authorList>
    </citation>
    <scope>NUCLEOTIDE SEQUENCE</scope>
</reference>
<evidence type="ECO:0000313" key="1">
    <source>
        <dbReference type="EMBL" id="CAH1100621.1"/>
    </source>
</evidence>
<keyword evidence="2" id="KW-1185">Reference proteome</keyword>
<dbReference type="EMBL" id="OV651822">
    <property type="protein sequence ID" value="CAH1100621.1"/>
    <property type="molecule type" value="Genomic_DNA"/>
</dbReference>